<comment type="caution">
    <text evidence="1">The sequence shown here is derived from an EMBL/GenBank/DDBJ whole genome shotgun (WGS) entry which is preliminary data.</text>
</comment>
<dbReference type="Proteomes" id="UP000032452">
    <property type="component" value="Unassembled WGS sequence"/>
</dbReference>
<gene>
    <name evidence="1" type="ORF">UH38_22700</name>
</gene>
<reference evidence="1 2" key="1">
    <citation type="submission" date="2015-02" db="EMBL/GenBank/DDBJ databases">
        <title>Draft genome of a novel marine cyanobacterium (Chroococcales) isolated from South Atlantic Ocean.</title>
        <authorList>
            <person name="Rigonato J."/>
            <person name="Alvarenga D.O."/>
            <person name="Branco L.H."/>
            <person name="Varani A.M."/>
            <person name="Brandini F.P."/>
            <person name="Fiore M.F."/>
        </authorList>
    </citation>
    <scope>NUCLEOTIDE SEQUENCE [LARGE SCALE GENOMIC DNA]</scope>
    <source>
        <strain evidence="1 2">CENA595</strain>
    </source>
</reference>
<dbReference type="RefSeq" id="WP_045056989.1">
    <property type="nucleotide sequence ID" value="NZ_CAWMDP010000036.1"/>
</dbReference>
<proteinExistence type="predicted"/>
<dbReference type="EMBL" id="JYON01000037">
    <property type="protein sequence ID" value="KJH69643.1"/>
    <property type="molecule type" value="Genomic_DNA"/>
</dbReference>
<name>A0A0D8ZLC8_9CYAN</name>
<protein>
    <submittedName>
        <fullName evidence="1">Uncharacterized protein</fullName>
    </submittedName>
</protein>
<accession>A0A0D8ZLC8</accession>
<keyword evidence="2" id="KW-1185">Reference proteome</keyword>
<evidence type="ECO:0000313" key="2">
    <source>
        <dbReference type="Proteomes" id="UP000032452"/>
    </source>
</evidence>
<evidence type="ECO:0000313" key="1">
    <source>
        <dbReference type="EMBL" id="KJH69643.1"/>
    </source>
</evidence>
<sequence length="108" mass="12384">MIQVIFEQKEGVIIPVIACDVCNKRIEDVMQAAAVNLSILDMGKTPTKVLHVHKGKCHDLAEAQVKEQHGHYAGWEELSTHLYYLCYNLGLTPQWFEERDRQFEDDGV</sequence>
<dbReference type="OrthoDB" id="9954026at2"/>
<organism evidence="1 2">
    <name type="scientific">Aliterella atlantica CENA595</name>
    <dbReference type="NCBI Taxonomy" id="1618023"/>
    <lineage>
        <taxon>Bacteria</taxon>
        <taxon>Bacillati</taxon>
        <taxon>Cyanobacteriota</taxon>
        <taxon>Cyanophyceae</taxon>
        <taxon>Chroococcidiopsidales</taxon>
        <taxon>Aliterellaceae</taxon>
        <taxon>Aliterella</taxon>
    </lineage>
</organism>
<dbReference type="AlphaFoldDB" id="A0A0D8ZLC8"/>